<organism evidence="1 2">
    <name type="scientific">Candidatus Roizmanbacteria bacterium GW2011_GWC2_35_12</name>
    <dbReference type="NCBI Taxonomy" id="1618485"/>
    <lineage>
        <taxon>Bacteria</taxon>
        <taxon>Candidatus Roizmaniibacteriota</taxon>
    </lineage>
</organism>
<protein>
    <submittedName>
        <fullName evidence="1">Uncharacterized protein</fullName>
    </submittedName>
</protein>
<proteinExistence type="predicted"/>
<dbReference type="AlphaFoldDB" id="A0A0G0B7I2"/>
<accession>A0A0G0B7I2</accession>
<dbReference type="EMBL" id="LBPX01000057">
    <property type="protein sequence ID" value="KKP65348.1"/>
    <property type="molecule type" value="Genomic_DNA"/>
</dbReference>
<gene>
    <name evidence="1" type="ORF">UR63_C0057G0011</name>
</gene>
<name>A0A0G0B7I2_9BACT</name>
<feature type="non-terminal residue" evidence="1">
    <location>
        <position position="42"/>
    </location>
</feature>
<dbReference type="Proteomes" id="UP000034127">
    <property type="component" value="Unassembled WGS sequence"/>
</dbReference>
<evidence type="ECO:0000313" key="1">
    <source>
        <dbReference type="EMBL" id="KKP65348.1"/>
    </source>
</evidence>
<sequence length="42" mass="4489">MTPASMSSSSQKSGLDMVIDSLFEPEYGIKILGILNTLCTLP</sequence>
<reference evidence="1 2" key="1">
    <citation type="journal article" date="2015" name="Nature">
        <title>rRNA introns, odd ribosomes, and small enigmatic genomes across a large radiation of phyla.</title>
        <authorList>
            <person name="Brown C.T."/>
            <person name="Hug L.A."/>
            <person name="Thomas B.C."/>
            <person name="Sharon I."/>
            <person name="Castelle C.J."/>
            <person name="Singh A."/>
            <person name="Wilkins M.J."/>
            <person name="Williams K.H."/>
            <person name="Banfield J.F."/>
        </authorList>
    </citation>
    <scope>NUCLEOTIDE SEQUENCE [LARGE SCALE GENOMIC DNA]</scope>
</reference>
<comment type="caution">
    <text evidence="1">The sequence shown here is derived from an EMBL/GenBank/DDBJ whole genome shotgun (WGS) entry which is preliminary data.</text>
</comment>
<evidence type="ECO:0000313" key="2">
    <source>
        <dbReference type="Proteomes" id="UP000034127"/>
    </source>
</evidence>